<feature type="compositionally biased region" description="Gly residues" evidence="7">
    <location>
        <begin position="139"/>
        <end position="150"/>
    </location>
</feature>
<protein>
    <recommendedName>
        <fullName evidence="13">Peptidase S8</fullName>
    </recommendedName>
</protein>
<reference evidence="11 12" key="1">
    <citation type="submission" date="2014-09" db="EMBL/GenBank/DDBJ databases">
        <title>Draft Genome Sequence of Draconibacterium sp. JN14CK-3.</title>
        <authorList>
            <person name="Dong C."/>
            <person name="Lai Q."/>
            <person name="Shao Z."/>
        </authorList>
    </citation>
    <scope>NUCLEOTIDE SEQUENCE [LARGE SCALE GENOMIC DNA]</scope>
    <source>
        <strain evidence="11 12">JN14CK-3</strain>
    </source>
</reference>
<dbReference type="PROSITE" id="PS51892">
    <property type="entry name" value="SUBTILASE"/>
    <property type="match status" value="1"/>
</dbReference>
<evidence type="ECO:0000313" key="12">
    <source>
        <dbReference type="Proteomes" id="UP000032544"/>
    </source>
</evidence>
<feature type="domain" description="Peptidase S8/S53" evidence="9">
    <location>
        <begin position="175"/>
        <end position="378"/>
    </location>
</feature>
<comment type="similarity">
    <text evidence="1 5 6">Belongs to the peptidase S8 family.</text>
</comment>
<dbReference type="PROSITE" id="PS00136">
    <property type="entry name" value="SUBTILASE_ASP"/>
    <property type="match status" value="1"/>
</dbReference>
<dbReference type="GO" id="GO:0006508">
    <property type="term" value="P:proteolysis"/>
    <property type="evidence" value="ECO:0007669"/>
    <property type="project" value="UniProtKB-KW"/>
</dbReference>
<dbReference type="InterPro" id="IPR023828">
    <property type="entry name" value="Peptidase_S8_Ser-AS"/>
</dbReference>
<dbReference type="Pfam" id="PF05922">
    <property type="entry name" value="Inhibitor_I9"/>
    <property type="match status" value="1"/>
</dbReference>
<evidence type="ECO:0000259" key="10">
    <source>
        <dbReference type="Pfam" id="PF05922"/>
    </source>
</evidence>
<dbReference type="InterPro" id="IPR037045">
    <property type="entry name" value="S8pro/Inhibitor_I9_sf"/>
</dbReference>
<feature type="active site" description="Charge relay system" evidence="5">
    <location>
        <position position="368"/>
    </location>
</feature>
<evidence type="ECO:0000256" key="7">
    <source>
        <dbReference type="SAM" id="MobiDB-lite"/>
    </source>
</evidence>
<dbReference type="Proteomes" id="UP000032544">
    <property type="component" value="Unassembled WGS sequence"/>
</dbReference>
<dbReference type="PANTHER" id="PTHR43806:SF11">
    <property type="entry name" value="CEREVISIN-RELATED"/>
    <property type="match status" value="1"/>
</dbReference>
<keyword evidence="2 5" id="KW-0645">Protease</keyword>
<feature type="active site" description="Charge relay system" evidence="5">
    <location>
        <position position="177"/>
    </location>
</feature>
<dbReference type="AlphaFoldDB" id="A0A0D8J5H1"/>
<dbReference type="InterPro" id="IPR050131">
    <property type="entry name" value="Peptidase_S8_subtilisin-like"/>
</dbReference>
<organism evidence="11 12">
    <name type="scientific">Draconibacterium sediminis</name>
    <dbReference type="NCBI Taxonomy" id="1544798"/>
    <lineage>
        <taxon>Bacteria</taxon>
        <taxon>Pseudomonadati</taxon>
        <taxon>Bacteroidota</taxon>
        <taxon>Bacteroidia</taxon>
        <taxon>Marinilabiliales</taxon>
        <taxon>Prolixibacteraceae</taxon>
        <taxon>Draconibacterium</taxon>
    </lineage>
</organism>
<dbReference type="PRINTS" id="PR00723">
    <property type="entry name" value="SUBTILISIN"/>
</dbReference>
<evidence type="ECO:0000256" key="1">
    <source>
        <dbReference type="ARBA" id="ARBA00011073"/>
    </source>
</evidence>
<feature type="signal peptide" evidence="8">
    <location>
        <begin position="1"/>
        <end position="21"/>
    </location>
</feature>
<dbReference type="InterPro" id="IPR000209">
    <property type="entry name" value="Peptidase_S8/S53_dom"/>
</dbReference>
<dbReference type="EMBL" id="JRHC01000009">
    <property type="protein sequence ID" value="KJF41751.1"/>
    <property type="molecule type" value="Genomic_DNA"/>
</dbReference>
<dbReference type="InterPro" id="IPR036852">
    <property type="entry name" value="Peptidase_S8/S53_dom_sf"/>
</dbReference>
<dbReference type="Gene3D" id="3.40.50.200">
    <property type="entry name" value="Peptidase S8/S53 domain"/>
    <property type="match status" value="1"/>
</dbReference>
<keyword evidence="8" id="KW-0732">Signal</keyword>
<dbReference type="InterPro" id="IPR015500">
    <property type="entry name" value="Peptidase_S8_subtilisin-rel"/>
</dbReference>
<keyword evidence="12" id="KW-1185">Reference proteome</keyword>
<feature type="region of interest" description="Disordered" evidence="7">
    <location>
        <begin position="132"/>
        <end position="154"/>
    </location>
</feature>
<dbReference type="SUPFAM" id="SSF54897">
    <property type="entry name" value="Protease propeptides/inhibitors"/>
    <property type="match status" value="1"/>
</dbReference>
<dbReference type="Gene3D" id="3.30.70.80">
    <property type="entry name" value="Peptidase S8 propeptide/proteinase inhibitor I9"/>
    <property type="match status" value="1"/>
</dbReference>
<dbReference type="GO" id="GO:0004252">
    <property type="term" value="F:serine-type endopeptidase activity"/>
    <property type="evidence" value="ECO:0007669"/>
    <property type="project" value="UniProtKB-UniRule"/>
</dbReference>
<evidence type="ECO:0000256" key="8">
    <source>
        <dbReference type="SAM" id="SignalP"/>
    </source>
</evidence>
<dbReference type="PATRIC" id="fig|1544798.3.peg.4947"/>
<evidence type="ECO:0000256" key="5">
    <source>
        <dbReference type="PROSITE-ProRule" id="PRU01240"/>
    </source>
</evidence>
<dbReference type="InterPro" id="IPR010259">
    <property type="entry name" value="S8pro/Inhibitor_I9"/>
</dbReference>
<dbReference type="GO" id="GO:0005615">
    <property type="term" value="C:extracellular space"/>
    <property type="evidence" value="ECO:0007669"/>
    <property type="project" value="TreeGrafter"/>
</dbReference>
<dbReference type="InterPro" id="IPR022398">
    <property type="entry name" value="Peptidase_S8_His-AS"/>
</dbReference>
<keyword evidence="4 5" id="KW-0720">Serine protease</keyword>
<evidence type="ECO:0000256" key="6">
    <source>
        <dbReference type="RuleBase" id="RU003355"/>
    </source>
</evidence>
<comment type="caution">
    <text evidence="11">The sequence shown here is derived from an EMBL/GenBank/DDBJ whole genome shotgun (WGS) entry which is preliminary data.</text>
</comment>
<dbReference type="PANTHER" id="PTHR43806">
    <property type="entry name" value="PEPTIDASE S8"/>
    <property type="match status" value="1"/>
</dbReference>
<dbReference type="PROSITE" id="PS00137">
    <property type="entry name" value="SUBTILASE_HIS"/>
    <property type="match status" value="1"/>
</dbReference>
<evidence type="ECO:0000313" key="11">
    <source>
        <dbReference type="EMBL" id="KJF41751.1"/>
    </source>
</evidence>
<dbReference type="RefSeq" id="WP_045033642.1">
    <property type="nucleotide sequence ID" value="NZ_JRHC01000009.1"/>
</dbReference>
<dbReference type="Pfam" id="PF00082">
    <property type="entry name" value="Peptidase_S8"/>
    <property type="match status" value="1"/>
</dbReference>
<dbReference type="STRING" id="1544798.LH29_23805"/>
<sequence>MKKLQLKILVLFCAGALIYSCNDTFVSDENADDTVELKSASSSKNSYIVVLNDADLTEDLSRLKGYEKKQNAVKAKSAKILERAGITDGEIVHVYGTALKGFSVKIAPGQLKKLENDASVAYIEQDKVIALAPPPGKGPNSGGGDTGGGTTAQETPWGIARVGGAADGTGKVAWIIDSGIDQDHPDLNVDKNRSETFLGGKSTPDDQNGHGTHVAGTIAAIDNSEGVVGVAAGATVVAVRVLDRRGSGTVSGVVAGVNYVAANASSGDVANMSLGGGVSTTLDNAVLAAASSCTFVLAAGNESDDANNHSPARVGDESTKVYTISACDSNDNWAYFSNYGSAVDYCAPGYRIKSTWKDGGYNTISGTSMAAPHAAGVLLMGPASSSGTVNGDPDGNPDPIIHL</sequence>
<proteinExistence type="inferred from homology"/>
<gene>
    <name evidence="11" type="ORF">LH29_23805</name>
</gene>
<accession>A0A0D8J5H1</accession>
<dbReference type="SUPFAM" id="SSF52743">
    <property type="entry name" value="Subtilisin-like"/>
    <property type="match status" value="1"/>
</dbReference>
<feature type="chain" id="PRO_5002331149" description="Peptidase S8" evidence="8">
    <location>
        <begin position="22"/>
        <end position="403"/>
    </location>
</feature>
<evidence type="ECO:0000256" key="2">
    <source>
        <dbReference type="ARBA" id="ARBA00022670"/>
    </source>
</evidence>
<evidence type="ECO:0008006" key="13">
    <source>
        <dbReference type="Google" id="ProtNLM"/>
    </source>
</evidence>
<name>A0A0D8J5H1_9BACT</name>
<feature type="domain" description="Inhibitor I9" evidence="10">
    <location>
        <begin position="46"/>
        <end position="131"/>
    </location>
</feature>
<dbReference type="PROSITE" id="PS51257">
    <property type="entry name" value="PROKAR_LIPOPROTEIN"/>
    <property type="match status" value="1"/>
</dbReference>
<evidence type="ECO:0000256" key="4">
    <source>
        <dbReference type="ARBA" id="ARBA00022825"/>
    </source>
</evidence>
<feature type="active site" description="Charge relay system" evidence="5">
    <location>
        <position position="210"/>
    </location>
</feature>
<dbReference type="PROSITE" id="PS00138">
    <property type="entry name" value="SUBTILASE_SER"/>
    <property type="match status" value="1"/>
</dbReference>
<evidence type="ECO:0000256" key="3">
    <source>
        <dbReference type="ARBA" id="ARBA00022801"/>
    </source>
</evidence>
<keyword evidence="3 5" id="KW-0378">Hydrolase</keyword>
<dbReference type="OrthoDB" id="1489355at2"/>
<evidence type="ECO:0000259" key="9">
    <source>
        <dbReference type="Pfam" id="PF00082"/>
    </source>
</evidence>
<dbReference type="InterPro" id="IPR023827">
    <property type="entry name" value="Peptidase_S8_Asp-AS"/>
</dbReference>